<comment type="caution">
    <text evidence="12">The sequence shown here is derived from an EMBL/GenBank/DDBJ whole genome shotgun (WGS) entry which is preliminary data.</text>
</comment>
<feature type="binding site" evidence="10">
    <location>
        <position position="253"/>
    </location>
    <ligand>
        <name>Fe cation</name>
        <dbReference type="ChEBI" id="CHEBI:24875"/>
        <label>2</label>
    </ligand>
</feature>
<keyword evidence="6 10" id="KW-0408">Iron</keyword>
<feature type="binding site" evidence="10">
    <location>
        <position position="65"/>
    </location>
    <ligand>
        <name>Fe cation</name>
        <dbReference type="ChEBI" id="CHEBI:24875"/>
        <label>1</label>
    </ligand>
</feature>
<dbReference type="InterPro" id="IPR004155">
    <property type="entry name" value="PBS_lyase_HEAT"/>
</dbReference>
<evidence type="ECO:0000256" key="8">
    <source>
        <dbReference type="ARBA" id="ARBA00023256"/>
    </source>
</evidence>
<keyword evidence="7 10" id="KW-0503">Monooxygenase</keyword>
<evidence type="ECO:0000256" key="3">
    <source>
        <dbReference type="ARBA" id="ARBA00022723"/>
    </source>
</evidence>
<dbReference type="GO" id="GO:0019135">
    <property type="term" value="F:deoxyhypusine monooxygenase activity"/>
    <property type="evidence" value="ECO:0007669"/>
    <property type="project" value="UniProtKB-UniRule"/>
</dbReference>
<comment type="similarity">
    <text evidence="10">Belongs to the deoxyhypusine hydroxylase family.</text>
</comment>
<dbReference type="OrthoDB" id="421002at2759"/>
<dbReference type="PROSITE" id="PS50077">
    <property type="entry name" value="HEAT_REPEAT"/>
    <property type="match status" value="2"/>
</dbReference>
<feature type="repeat" description="HEAT" evidence="11">
    <location>
        <begin position="234"/>
        <end position="274"/>
    </location>
</feature>
<feature type="binding site" evidence="10">
    <location>
        <position position="221"/>
    </location>
    <ligand>
        <name>Fe cation</name>
        <dbReference type="ChEBI" id="CHEBI:24875"/>
        <label>2</label>
    </ligand>
</feature>
<comment type="catalytic activity">
    <reaction evidence="1 10">
        <text>[eIF5A protein]-deoxyhypusine + AH2 + O2 = [eIF5A protein]-hypusine + A + H2O</text>
        <dbReference type="Rhea" id="RHEA:14101"/>
        <dbReference type="Rhea" id="RHEA-COMP:10144"/>
        <dbReference type="Rhea" id="RHEA-COMP:12592"/>
        <dbReference type="ChEBI" id="CHEBI:13193"/>
        <dbReference type="ChEBI" id="CHEBI:15377"/>
        <dbReference type="ChEBI" id="CHEBI:15379"/>
        <dbReference type="ChEBI" id="CHEBI:17499"/>
        <dbReference type="ChEBI" id="CHEBI:82657"/>
        <dbReference type="ChEBI" id="CHEBI:91175"/>
        <dbReference type="EC" id="1.14.99.29"/>
    </reaction>
</comment>
<dbReference type="GO" id="GO:0046872">
    <property type="term" value="F:metal ion binding"/>
    <property type="evidence" value="ECO:0007669"/>
    <property type="project" value="UniProtKB-KW"/>
</dbReference>
<dbReference type="EC" id="1.14.99.29" evidence="10"/>
<dbReference type="Gene3D" id="1.25.10.10">
    <property type="entry name" value="Leucine-rich Repeat Variant"/>
    <property type="match status" value="2"/>
</dbReference>
<keyword evidence="8 10" id="KW-0386">Hypusine biosynthesis</keyword>
<reference evidence="12" key="1">
    <citation type="submission" date="2020-01" db="EMBL/GenBank/DDBJ databases">
        <title>Development of genomics and gene disruption for Polysphondylium violaceum indicates a role for the polyketide synthase stlB in stalk morphogenesis.</title>
        <authorList>
            <person name="Narita B."/>
            <person name="Kawabe Y."/>
            <person name="Kin K."/>
            <person name="Saito T."/>
            <person name="Gibbs R."/>
            <person name="Kuspa A."/>
            <person name="Muzny D."/>
            <person name="Queller D."/>
            <person name="Richards S."/>
            <person name="Strassman J."/>
            <person name="Sucgang R."/>
            <person name="Worley K."/>
            <person name="Schaap P."/>
        </authorList>
    </citation>
    <scope>NUCLEOTIDE SEQUENCE</scope>
    <source>
        <strain evidence="12">QSvi11</strain>
    </source>
</reference>
<comment type="cofactor">
    <cofactor evidence="10">
        <name>Fe(2+)</name>
        <dbReference type="ChEBI" id="CHEBI:29033"/>
    </cofactor>
    <text evidence="10">Binds 2 Fe(2+) ions per subunit.</text>
</comment>
<comment type="function">
    <text evidence="9">Catalyzes the hydroxylation of the N(6)-(4-aminobutyl)-L-lysine intermediate produced by deoxyhypusine synthase/DHPS on a critical lysine of the eukaryotic translation initiation factor 5A/eIF-5A. This is the second step of the post-translational modification of that lysine into an unusual amino acid residue named hypusine. Hypusination is unique to mature eIF-5A factor and is essential for its function.</text>
</comment>
<evidence type="ECO:0000256" key="6">
    <source>
        <dbReference type="ARBA" id="ARBA00023004"/>
    </source>
</evidence>
<evidence type="ECO:0000313" key="13">
    <source>
        <dbReference type="Proteomes" id="UP000695562"/>
    </source>
</evidence>
<feature type="binding site" evidence="10">
    <location>
        <position position="220"/>
    </location>
    <ligand>
        <name>Fe cation</name>
        <dbReference type="ChEBI" id="CHEBI:24875"/>
        <label>2</label>
    </ligand>
</feature>
<protein>
    <recommendedName>
        <fullName evidence="10">Deoxyhypusine hydroxylase</fullName>
        <shortName evidence="10">DOHH</shortName>
        <ecNumber evidence="10">1.14.99.29</ecNumber>
    </recommendedName>
    <alternativeName>
        <fullName evidence="10">Deoxyhypusine dioxygenase</fullName>
    </alternativeName>
    <alternativeName>
        <fullName evidence="10">Deoxyhypusine monooxygenase</fullName>
    </alternativeName>
</protein>
<dbReference type="AlphaFoldDB" id="A0A8J4UV46"/>
<name>A0A8J4UV46_9MYCE</name>
<dbReference type="HAMAP" id="MF_03101">
    <property type="entry name" value="Deoxyhypusine_hydroxylase"/>
    <property type="match status" value="1"/>
</dbReference>
<gene>
    <name evidence="12" type="ORF">CYY_010395</name>
</gene>
<dbReference type="InterPro" id="IPR021133">
    <property type="entry name" value="HEAT_type_2"/>
</dbReference>
<evidence type="ECO:0000313" key="12">
    <source>
        <dbReference type="EMBL" id="KAF2068280.1"/>
    </source>
</evidence>
<dbReference type="SMART" id="SM00567">
    <property type="entry name" value="EZ_HEAT"/>
    <property type="match status" value="5"/>
</dbReference>
<dbReference type="SUPFAM" id="SSF48371">
    <property type="entry name" value="ARM repeat"/>
    <property type="match status" value="1"/>
</dbReference>
<sequence length="324" mass="36213">MVTITDNKVLVTQELVDKLKATLLDESQPIAKRFRSLFTLRNLNGRLCIDAMCCGLNDKSALLRHEIAYCLGQMEDDCALETLVKLVKDSQEHPMVRHEAAEALGAIGNPVALNTLKEYSTDPVKEVSETCQLALSRLEWYTQNEPQSVENKVYLSVDPAPPHPANTYTHQQLREQFLNQQLDIFTRYRALFSLRDKGDEASVLALCESLAHDADALIKHEVAFVLGQLQHRAAIPSLTNVLLDESESAMVRHEAAEALGAIASQETVPLLEKLCQDKEPIVSESCLIALDVTDYFNNTEEFQYADGIKILLEKQHSAITDSHK</sequence>
<accession>A0A8J4UV46</accession>
<evidence type="ECO:0000256" key="2">
    <source>
        <dbReference type="ARBA" id="ARBA00005041"/>
    </source>
</evidence>
<keyword evidence="5 10" id="KW-0560">Oxidoreductase</keyword>
<feature type="binding site" evidence="10">
    <location>
        <position position="99"/>
    </location>
    <ligand>
        <name>Fe cation</name>
        <dbReference type="ChEBI" id="CHEBI:24875"/>
        <label>1</label>
    </ligand>
</feature>
<feature type="binding site" evidence="10">
    <location>
        <position position="254"/>
    </location>
    <ligand>
        <name>Fe cation</name>
        <dbReference type="ChEBI" id="CHEBI:24875"/>
        <label>2</label>
    </ligand>
</feature>
<dbReference type="FunFam" id="1.25.10.10:FF:000099">
    <property type="entry name" value="Deoxyhypusine hydroxylase"/>
    <property type="match status" value="1"/>
</dbReference>
<dbReference type="EMBL" id="AJWJ01001082">
    <property type="protein sequence ID" value="KAF2068280.1"/>
    <property type="molecule type" value="Genomic_DNA"/>
</dbReference>
<evidence type="ECO:0000256" key="4">
    <source>
        <dbReference type="ARBA" id="ARBA00022737"/>
    </source>
</evidence>
<evidence type="ECO:0000256" key="10">
    <source>
        <dbReference type="HAMAP-Rule" id="MF_03101"/>
    </source>
</evidence>
<dbReference type="PANTHER" id="PTHR12697">
    <property type="entry name" value="PBS LYASE HEAT-LIKE PROTEIN"/>
    <property type="match status" value="1"/>
</dbReference>
<feature type="binding site" evidence="10">
    <location>
        <position position="98"/>
    </location>
    <ligand>
        <name>Fe cation</name>
        <dbReference type="ChEBI" id="CHEBI:24875"/>
        <label>1</label>
    </ligand>
</feature>
<dbReference type="InterPro" id="IPR027517">
    <property type="entry name" value="Deoxyhypusine_hydroxylase"/>
</dbReference>
<dbReference type="InterPro" id="IPR016024">
    <property type="entry name" value="ARM-type_fold"/>
</dbReference>
<feature type="repeat" description="HEAT" evidence="11">
    <location>
        <begin position="79"/>
        <end position="119"/>
    </location>
</feature>
<dbReference type="Pfam" id="PF13646">
    <property type="entry name" value="HEAT_2"/>
    <property type="match status" value="2"/>
</dbReference>
<dbReference type="UniPathway" id="UPA00354"/>
<feature type="binding site" evidence="10">
    <location>
        <position position="66"/>
    </location>
    <ligand>
        <name>Fe cation</name>
        <dbReference type="ChEBI" id="CHEBI:24875"/>
        <label>1</label>
    </ligand>
</feature>
<dbReference type="PANTHER" id="PTHR12697:SF5">
    <property type="entry name" value="DEOXYHYPUSINE HYDROXYLASE"/>
    <property type="match status" value="1"/>
</dbReference>
<organism evidence="12 13">
    <name type="scientific">Polysphondylium violaceum</name>
    <dbReference type="NCBI Taxonomy" id="133409"/>
    <lineage>
        <taxon>Eukaryota</taxon>
        <taxon>Amoebozoa</taxon>
        <taxon>Evosea</taxon>
        <taxon>Eumycetozoa</taxon>
        <taxon>Dictyostelia</taxon>
        <taxon>Dictyosteliales</taxon>
        <taxon>Dictyosteliaceae</taxon>
        <taxon>Polysphondylium</taxon>
    </lineage>
</organism>
<comment type="pathway">
    <text evidence="2 10">Protein modification; eIF5A hypusination.</text>
</comment>
<comment type="function">
    <text evidence="10">Catalyzes the hydroxylation of the N(6)-(4-aminobutyl)-L-lysine intermediate to form hypusine, an essential post-translational modification only found in mature eIF-5A factor.</text>
</comment>
<evidence type="ECO:0000256" key="7">
    <source>
        <dbReference type="ARBA" id="ARBA00023033"/>
    </source>
</evidence>
<keyword evidence="4" id="KW-0677">Repeat</keyword>
<evidence type="ECO:0000256" key="11">
    <source>
        <dbReference type="PROSITE-ProRule" id="PRU00103"/>
    </source>
</evidence>
<evidence type="ECO:0000256" key="1">
    <source>
        <dbReference type="ARBA" id="ARBA00000068"/>
    </source>
</evidence>
<proteinExistence type="inferred from homology"/>
<keyword evidence="3 10" id="KW-0479">Metal-binding</keyword>
<keyword evidence="13" id="KW-1185">Reference proteome</keyword>
<dbReference type="Proteomes" id="UP000695562">
    <property type="component" value="Unassembled WGS sequence"/>
</dbReference>
<evidence type="ECO:0000256" key="5">
    <source>
        <dbReference type="ARBA" id="ARBA00023002"/>
    </source>
</evidence>
<dbReference type="InterPro" id="IPR011989">
    <property type="entry name" value="ARM-like"/>
</dbReference>
<evidence type="ECO:0000256" key="9">
    <source>
        <dbReference type="ARBA" id="ARBA00045876"/>
    </source>
</evidence>